<protein>
    <submittedName>
        <fullName evidence="3">Uncharacterized protein</fullName>
    </submittedName>
</protein>
<evidence type="ECO:0000256" key="1">
    <source>
        <dbReference type="SAM" id="Coils"/>
    </source>
</evidence>
<keyword evidence="1" id="KW-0175">Coiled coil</keyword>
<dbReference type="Proteomes" id="UP000037460">
    <property type="component" value="Unassembled WGS sequence"/>
</dbReference>
<keyword evidence="4" id="KW-1185">Reference proteome</keyword>
<feature type="compositionally biased region" description="Pro residues" evidence="2">
    <location>
        <begin position="751"/>
        <end position="761"/>
    </location>
</feature>
<evidence type="ECO:0000313" key="4">
    <source>
        <dbReference type="Proteomes" id="UP000037460"/>
    </source>
</evidence>
<evidence type="ECO:0000256" key="2">
    <source>
        <dbReference type="SAM" id="MobiDB-lite"/>
    </source>
</evidence>
<comment type="caution">
    <text evidence="3">The sequence shown here is derived from an EMBL/GenBank/DDBJ whole genome shotgun (WGS) entry which is preliminary data.</text>
</comment>
<sequence length="815" mass="89525">MARDGGSGGKEVSSAAAFRDALVTSSNGMKEAVQKLVQGVTETLGLDADMSQKKMQTLHPVFDSLQRTSLELLESLSGADTQTHREGLKAQENIFKMKLASSRTAASVSMKNAAAELEASFNTQMQAKLSALSSGSAGEARALQEQVAELQEELQSAKNGNSKLEEMLKQLRGVLRSKETEAEEKAKEVDELKVWVENSKGETARATRIISEANGRLRASLREAAAEAERAAMQSPQECKVLTHALAERLRAELDDAATKGPGGSETHDQQLARLLERLEEMARQLADTKAEAEREKISSRQKIENTTKLLEDTRKQLADAQTQVLLLPQTPGDDRDDVAIVRQQLRNSQGELERLKVDLTKAMKVTEDKKKEAAQAEVRADAIYRDMLETLSRAISEAQRATMLGAKECKEQVRAMVERLKAELEAARKGATESASDQLNRLLDELGGLSNTITEMQLRLADAQSGSKDSAATTARVKQLESDERKTRELIAQAVAEAQLKSAQHAPPSEQLRQLVVYYRAQQLEAYQLRMVLDKALRDVALAVSETASLGDKLKQVLEQHKIKSVQAEAHKAAVEHARAELNAKVSEAVSLREHVKQLSDQSRGTYEREQLLRATIKQQQASLHGAYERIKAVEMELNRARGAAMEERDSLVHTALHALYQLRTHLGSIHALRPEVTQPIDEALLVKRALVTSQSMSSLERVQYGNTESLPTVQMQNSSQKIDARLQDFMAKVGDSAFVAGAAYFPPMSPPRTSPPLSTPPLQSAQNTSSPRMYKSIAQVGVPEIPLSRGMLRVPHPPAHRPLVGLGLTRSAF</sequence>
<name>A0A0M0JQG4_9EUKA</name>
<feature type="region of interest" description="Disordered" evidence="2">
    <location>
        <begin position="751"/>
        <end position="774"/>
    </location>
</feature>
<proteinExistence type="predicted"/>
<accession>A0A0M0JQG4</accession>
<gene>
    <name evidence="3" type="ORF">Ctob_003522</name>
</gene>
<organism evidence="3 4">
    <name type="scientific">Chrysochromulina tobinii</name>
    <dbReference type="NCBI Taxonomy" id="1460289"/>
    <lineage>
        <taxon>Eukaryota</taxon>
        <taxon>Haptista</taxon>
        <taxon>Haptophyta</taxon>
        <taxon>Prymnesiophyceae</taxon>
        <taxon>Prymnesiales</taxon>
        <taxon>Chrysochromulinaceae</taxon>
        <taxon>Chrysochromulina</taxon>
    </lineage>
</organism>
<evidence type="ECO:0000313" key="3">
    <source>
        <dbReference type="EMBL" id="KOO28478.1"/>
    </source>
</evidence>
<reference evidence="4" key="1">
    <citation type="journal article" date="2015" name="PLoS Genet.">
        <title>Genome Sequence and Transcriptome Analyses of Chrysochromulina tobin: Metabolic Tools for Enhanced Algal Fitness in the Prominent Order Prymnesiales (Haptophyceae).</title>
        <authorList>
            <person name="Hovde B.T."/>
            <person name="Deodato C.R."/>
            <person name="Hunsperger H.M."/>
            <person name="Ryken S.A."/>
            <person name="Yost W."/>
            <person name="Jha R.K."/>
            <person name="Patterson J."/>
            <person name="Monnat R.J. Jr."/>
            <person name="Barlow S.B."/>
            <person name="Starkenburg S.R."/>
            <person name="Cattolico R.A."/>
        </authorList>
    </citation>
    <scope>NUCLEOTIDE SEQUENCE</scope>
    <source>
        <strain evidence="4">CCMP291</strain>
    </source>
</reference>
<dbReference type="AlphaFoldDB" id="A0A0M0JQG4"/>
<feature type="coiled-coil region" evidence="1">
    <location>
        <begin position="133"/>
        <end position="188"/>
    </location>
</feature>
<feature type="coiled-coil region" evidence="1">
    <location>
        <begin position="265"/>
        <end position="359"/>
    </location>
</feature>
<dbReference type="EMBL" id="JWZX01002564">
    <property type="protein sequence ID" value="KOO28478.1"/>
    <property type="molecule type" value="Genomic_DNA"/>
</dbReference>